<dbReference type="SUPFAM" id="SSF48295">
    <property type="entry name" value="TrpR-like"/>
    <property type="match status" value="1"/>
</dbReference>
<evidence type="ECO:0000313" key="3">
    <source>
        <dbReference type="Proteomes" id="UP000189670"/>
    </source>
</evidence>
<dbReference type="GO" id="GO:0006313">
    <property type="term" value="P:DNA transposition"/>
    <property type="evidence" value="ECO:0007669"/>
    <property type="project" value="InterPro"/>
</dbReference>
<dbReference type="SMART" id="SM01321">
    <property type="entry name" value="Y1_Tnp"/>
    <property type="match status" value="1"/>
</dbReference>
<dbReference type="GO" id="GO:0004803">
    <property type="term" value="F:transposase activity"/>
    <property type="evidence" value="ECO:0007669"/>
    <property type="project" value="InterPro"/>
</dbReference>
<dbReference type="Gene3D" id="1.10.1750.10">
    <property type="match status" value="1"/>
</dbReference>
<protein>
    <recommendedName>
        <fullName evidence="1">Transposase IS200-like domain-containing protein</fullName>
    </recommendedName>
</protein>
<accession>A0A1V1P285</accession>
<dbReference type="AlphaFoldDB" id="A0A1V1P285"/>
<dbReference type="InterPro" id="IPR010921">
    <property type="entry name" value="Trp_repressor/repl_initiator"/>
</dbReference>
<dbReference type="Proteomes" id="UP000189670">
    <property type="component" value="Unassembled WGS sequence"/>
</dbReference>
<name>A0A1V1P285_9BACT</name>
<comment type="caution">
    <text evidence="2">The sequence shown here is derived from an EMBL/GenBank/DDBJ whole genome shotgun (WGS) entry which is preliminary data.</text>
</comment>
<dbReference type="GO" id="GO:0043565">
    <property type="term" value="F:sequence-specific DNA binding"/>
    <property type="evidence" value="ECO:0007669"/>
    <property type="project" value="InterPro"/>
</dbReference>
<sequence length="340" mass="39307">MPRQARLDIPDVTYHVFAKAKDSHKLFICNEDYDYFISLLQTIFSDYGIQCYAWTLLPEHFYLLIRPEKAILKTTMRKLLTAYVSAYKQRHKTDGKVFHGRYQSIICEDEPYLVPLICATHLRPIQAGLCNNINNLNNYPWSGHQSMTGNTGYEINNAATQIALKQFSENSVPSARKRYLQKLDEMLDSNTFNFEGGGWMRSTGSTRKDIWHTTDDEIAQYDSRILGSPKFVRQVLDTNQILSEQTSDNYISIHHLIETVSNYYQISPDRLFEKNQKKSVSQARCVICHIEINHLKRSGVVVGKMMKIQAFSAIRCARRGQKIYESDEKLQKLIGFPLLD</sequence>
<proteinExistence type="predicted"/>
<dbReference type="PANTHER" id="PTHR34322">
    <property type="entry name" value="TRANSPOSASE, Y1_TNP DOMAIN-CONTAINING"/>
    <property type="match status" value="1"/>
</dbReference>
<gene>
    <name evidence="2" type="ORF">OMM_04265</name>
</gene>
<evidence type="ECO:0000313" key="2">
    <source>
        <dbReference type="EMBL" id="ETR68930.1"/>
    </source>
</evidence>
<dbReference type="EMBL" id="ATBP01000793">
    <property type="protein sequence ID" value="ETR68930.1"/>
    <property type="molecule type" value="Genomic_DNA"/>
</dbReference>
<dbReference type="Gene3D" id="3.30.70.1290">
    <property type="entry name" value="Transposase IS200-like"/>
    <property type="match status" value="1"/>
</dbReference>
<dbReference type="SUPFAM" id="SSF143422">
    <property type="entry name" value="Transposase IS200-like"/>
    <property type="match status" value="1"/>
</dbReference>
<dbReference type="InterPro" id="IPR002686">
    <property type="entry name" value="Transposase_17"/>
</dbReference>
<organism evidence="2 3">
    <name type="scientific">Candidatus Magnetoglobus multicellularis str. Araruama</name>
    <dbReference type="NCBI Taxonomy" id="890399"/>
    <lineage>
        <taxon>Bacteria</taxon>
        <taxon>Pseudomonadati</taxon>
        <taxon>Thermodesulfobacteriota</taxon>
        <taxon>Desulfobacteria</taxon>
        <taxon>Desulfobacterales</taxon>
        <taxon>Desulfobacteraceae</taxon>
        <taxon>Candidatus Magnetoglobus</taxon>
    </lineage>
</organism>
<feature type="domain" description="Transposase IS200-like" evidence="1">
    <location>
        <begin position="9"/>
        <end position="123"/>
    </location>
</feature>
<dbReference type="InterPro" id="IPR036515">
    <property type="entry name" value="Transposase_17_sf"/>
</dbReference>
<reference evidence="3" key="1">
    <citation type="submission" date="2012-11" db="EMBL/GenBank/DDBJ databases">
        <authorList>
            <person name="Lucero-Rivera Y.E."/>
            <person name="Tovar-Ramirez D."/>
        </authorList>
    </citation>
    <scope>NUCLEOTIDE SEQUENCE [LARGE SCALE GENOMIC DNA]</scope>
    <source>
        <strain evidence="3">Araruama</strain>
    </source>
</reference>
<dbReference type="PANTHER" id="PTHR34322:SF2">
    <property type="entry name" value="TRANSPOSASE IS200-LIKE DOMAIN-CONTAINING PROTEIN"/>
    <property type="match status" value="1"/>
</dbReference>
<evidence type="ECO:0000259" key="1">
    <source>
        <dbReference type="SMART" id="SM01321"/>
    </source>
</evidence>